<dbReference type="SMART" id="SM00365">
    <property type="entry name" value="LRR_SD22"/>
    <property type="match status" value="3"/>
</dbReference>
<evidence type="ECO:0000313" key="4">
    <source>
        <dbReference type="EMBL" id="JAP96220.1"/>
    </source>
</evidence>
<sequence length="688" mass="80087">VRTDKFIQELPGYIHEYTMMTNELLLQSLFRADSRKEYTVEDFPEIRSLNLVSLNLCTISNLSDFYQLRKLDLQNNAIERLTGLDQLVNLETLNVSFNKLSSLEGVEKLIHLTDLILNKNKISNVIPLFAMLQNYRDLTGIQTSSHPLQCLNLQDNNIRELQRSIEILKHFKNLKILALQQNPCQTGSAVYRSQLIASLKSLTYLDFQVILKNERQLANDQFTTEINHQNELDYADGQRTQKALSKAKQIRIDCVSDCLNFDGIVSQEMVDNPENERIFLIPAIRNEATSGFISVTSGLFKSFQKMMRRRRIIRQADLCEFEEFYEVVLADLEGHCQNLLQNYYIYKEECLERFFRVKNGEITELEEDEEVKQTEVTTTKLQTQTEPTESRVIKAEKQEKLVQQEPKEQEDQMQIDDLQAEQLEPREERAEEELAEAELIRLSQQSIENERRPLVKPIMRPLSTTVQQLQQAQNLQKDLFKKIQTQLKQKLQVVKQKILHEETECQNDVADAIEVLSLDLQNDQTKTVELATTYFSQIREQLSIFFQLTTDLLLKAVEKKAKKDFDKEPEKLEQEIIGQTETIQGQSTTQQPIQQQQAEIQNLLPAETSPQLESLLKDRDSARAAAVQAHEFKQGILDKRDDDIATSQKDFVEQTMKIIQGAEADRIRRRINELNEWYKREEEFISKM</sequence>
<keyword evidence="1" id="KW-0433">Leucine-rich repeat</keyword>
<accession>A0A146KHJ8</accession>
<dbReference type="PANTHER" id="PTHR45973">
    <property type="entry name" value="PROTEIN PHOSPHATASE 1 REGULATORY SUBUNIT SDS22-RELATED"/>
    <property type="match status" value="1"/>
</dbReference>
<feature type="compositionally biased region" description="Low complexity" evidence="3">
    <location>
        <begin position="374"/>
        <end position="387"/>
    </location>
</feature>
<feature type="region of interest" description="Disordered" evidence="3">
    <location>
        <begin position="369"/>
        <end position="392"/>
    </location>
</feature>
<reference evidence="4" key="1">
    <citation type="submission" date="2015-07" db="EMBL/GenBank/DDBJ databases">
        <title>Adaptation to a free-living lifestyle via gene acquisitions in the diplomonad Trepomonas sp. PC1.</title>
        <authorList>
            <person name="Xu F."/>
            <person name="Jerlstrom-Hultqvist J."/>
            <person name="Kolisko M."/>
            <person name="Simpson A.G.B."/>
            <person name="Roger A.J."/>
            <person name="Svard S.G."/>
            <person name="Andersson J.O."/>
        </authorList>
    </citation>
    <scope>NUCLEOTIDE SEQUENCE</scope>
    <source>
        <strain evidence="4">PC1</strain>
    </source>
</reference>
<keyword evidence="2" id="KW-0677">Repeat</keyword>
<feature type="non-terminal residue" evidence="4">
    <location>
        <position position="1"/>
    </location>
</feature>
<dbReference type="InterPro" id="IPR032675">
    <property type="entry name" value="LRR_dom_sf"/>
</dbReference>
<evidence type="ECO:0000256" key="3">
    <source>
        <dbReference type="SAM" id="MobiDB-lite"/>
    </source>
</evidence>
<evidence type="ECO:0000256" key="2">
    <source>
        <dbReference type="ARBA" id="ARBA00022737"/>
    </source>
</evidence>
<name>A0A146KHJ8_9EUKA</name>
<dbReference type="Pfam" id="PF14580">
    <property type="entry name" value="LRR_9"/>
    <property type="match status" value="1"/>
</dbReference>
<proteinExistence type="predicted"/>
<dbReference type="InterPro" id="IPR050576">
    <property type="entry name" value="Cilia_flagella_integrity"/>
</dbReference>
<dbReference type="SUPFAM" id="SSF52058">
    <property type="entry name" value="L domain-like"/>
    <property type="match status" value="1"/>
</dbReference>
<evidence type="ECO:0008006" key="5">
    <source>
        <dbReference type="Google" id="ProtNLM"/>
    </source>
</evidence>
<organism evidence="4">
    <name type="scientific">Trepomonas sp. PC1</name>
    <dbReference type="NCBI Taxonomy" id="1076344"/>
    <lineage>
        <taxon>Eukaryota</taxon>
        <taxon>Metamonada</taxon>
        <taxon>Diplomonadida</taxon>
        <taxon>Hexamitidae</taxon>
        <taxon>Hexamitinae</taxon>
        <taxon>Trepomonas</taxon>
    </lineage>
</organism>
<dbReference type="PROSITE" id="PS51450">
    <property type="entry name" value="LRR"/>
    <property type="match status" value="2"/>
</dbReference>
<protein>
    <recommendedName>
        <fullName evidence="5">Leucine rich repeat-containing protein</fullName>
    </recommendedName>
</protein>
<dbReference type="Gene3D" id="3.80.10.10">
    <property type="entry name" value="Ribonuclease Inhibitor"/>
    <property type="match status" value="2"/>
</dbReference>
<dbReference type="Pfam" id="PF12799">
    <property type="entry name" value="LRR_4"/>
    <property type="match status" value="1"/>
</dbReference>
<dbReference type="InterPro" id="IPR025875">
    <property type="entry name" value="Leu-rich_rpt_4"/>
</dbReference>
<evidence type="ECO:0000256" key="1">
    <source>
        <dbReference type="ARBA" id="ARBA00022614"/>
    </source>
</evidence>
<dbReference type="PANTHER" id="PTHR45973:SF35">
    <property type="entry name" value="LEUCINE-RICH REPEAT-CONTAINING PROTEIN 43"/>
    <property type="match status" value="1"/>
</dbReference>
<dbReference type="InterPro" id="IPR001611">
    <property type="entry name" value="Leu-rich_rpt"/>
</dbReference>
<dbReference type="AlphaFoldDB" id="A0A146KHJ8"/>
<gene>
    <name evidence="4" type="ORF">TPC1_10517</name>
</gene>
<feature type="non-terminal residue" evidence="4">
    <location>
        <position position="688"/>
    </location>
</feature>
<dbReference type="EMBL" id="GDID01000386">
    <property type="protein sequence ID" value="JAP96220.1"/>
    <property type="molecule type" value="Transcribed_RNA"/>
</dbReference>